<evidence type="ECO:0000256" key="1">
    <source>
        <dbReference type="SAM" id="MobiDB-lite"/>
    </source>
</evidence>
<comment type="caution">
    <text evidence="2">The sequence shown here is derived from an EMBL/GenBank/DDBJ whole genome shotgun (WGS) entry which is preliminary data.</text>
</comment>
<dbReference type="EMBL" id="PSNW01000001">
    <property type="protein sequence ID" value="PPE75977.1"/>
    <property type="molecule type" value="Genomic_DNA"/>
</dbReference>
<name>A0A2S5TM12_9GAMM</name>
<dbReference type="Proteomes" id="UP000238220">
    <property type="component" value="Unassembled WGS sequence"/>
</dbReference>
<accession>A0A2S5TM12</accession>
<evidence type="ECO:0000313" key="2">
    <source>
        <dbReference type="EMBL" id="PPE75977.1"/>
    </source>
</evidence>
<reference evidence="2 3" key="1">
    <citation type="submission" date="2018-02" db="EMBL/GenBank/DDBJ databases">
        <title>Genome sequencing of Solimonas sp. HR-BB.</title>
        <authorList>
            <person name="Lee Y."/>
            <person name="Jeon C.O."/>
        </authorList>
    </citation>
    <scope>NUCLEOTIDE SEQUENCE [LARGE SCALE GENOMIC DNA]</scope>
    <source>
        <strain evidence="2 3">HR-BB</strain>
    </source>
</reference>
<protein>
    <submittedName>
        <fullName evidence="2">Uncharacterized protein</fullName>
    </submittedName>
</protein>
<sequence length="118" mass="12683">MQIKIEIDVKPEELRRFLGLPDVSGLQDDIVAFLRDKVGAAGEFDAAGFVKQNLDNLRKRGPWKNIVARVMPGDDDEAPLPKARKSARKRAAGGRGAAKKTEVGENESGPSESEIGGG</sequence>
<feature type="compositionally biased region" description="Basic residues" evidence="1">
    <location>
        <begin position="82"/>
        <end position="92"/>
    </location>
</feature>
<feature type="region of interest" description="Disordered" evidence="1">
    <location>
        <begin position="70"/>
        <end position="118"/>
    </location>
</feature>
<dbReference type="AlphaFoldDB" id="A0A2S5TM12"/>
<proteinExistence type="predicted"/>
<evidence type="ECO:0000313" key="3">
    <source>
        <dbReference type="Proteomes" id="UP000238220"/>
    </source>
</evidence>
<dbReference type="OrthoDB" id="5740990at2"/>
<keyword evidence="3" id="KW-1185">Reference proteome</keyword>
<dbReference type="RefSeq" id="WP_104228942.1">
    <property type="nucleotide sequence ID" value="NZ_PSNW01000001.1"/>
</dbReference>
<organism evidence="2 3">
    <name type="scientific">Solimonas fluminis</name>
    <dbReference type="NCBI Taxonomy" id="2086571"/>
    <lineage>
        <taxon>Bacteria</taxon>
        <taxon>Pseudomonadati</taxon>
        <taxon>Pseudomonadota</taxon>
        <taxon>Gammaproteobacteria</taxon>
        <taxon>Nevskiales</taxon>
        <taxon>Nevskiaceae</taxon>
        <taxon>Solimonas</taxon>
    </lineage>
</organism>
<gene>
    <name evidence="2" type="ORF">C3942_03600</name>
</gene>
<feature type="compositionally biased region" description="Low complexity" evidence="1">
    <location>
        <begin position="106"/>
        <end position="118"/>
    </location>
</feature>